<dbReference type="STRING" id="402626.Rpic_2499"/>
<accession>B2U9J5</accession>
<protein>
    <submittedName>
        <fullName evidence="3">Conserved hypothetical membrane associated protein</fullName>
    </submittedName>
</protein>
<name>B2U9J5_RALPJ</name>
<dbReference type="KEGG" id="rpi:Rpic_2499"/>
<feature type="domain" description="Ig-like SoxY" evidence="2">
    <location>
        <begin position="85"/>
        <end position="189"/>
    </location>
</feature>
<dbReference type="SUPFAM" id="SSF81296">
    <property type="entry name" value="E set domains"/>
    <property type="match status" value="1"/>
</dbReference>
<dbReference type="AlphaFoldDB" id="B2U9J5"/>
<evidence type="ECO:0000259" key="2">
    <source>
        <dbReference type="Pfam" id="PF13501"/>
    </source>
</evidence>
<dbReference type="eggNOG" id="COG5501">
    <property type="taxonomic scope" value="Bacteria"/>
</dbReference>
<reference evidence="3" key="1">
    <citation type="submission" date="2008-05" db="EMBL/GenBank/DDBJ databases">
        <title>Complete sequence of chromosome1 of Ralstonia pickettii 12J.</title>
        <authorList>
            <consortium name="US DOE Joint Genome Institute"/>
            <person name="Lucas S."/>
            <person name="Copeland A."/>
            <person name="Lapidus A."/>
            <person name="Glavina del Rio T."/>
            <person name="Dalin E."/>
            <person name="Tice H."/>
            <person name="Bruce D."/>
            <person name="Goodwin L."/>
            <person name="Pitluck S."/>
            <person name="Meincke L."/>
            <person name="Brettin T."/>
            <person name="Detter J.C."/>
            <person name="Han C."/>
            <person name="Kuske C.R."/>
            <person name="Schmutz J."/>
            <person name="Larimer F."/>
            <person name="Land M."/>
            <person name="Hauser L."/>
            <person name="Kyrpides N."/>
            <person name="Mikhailova N."/>
            <person name="Marsh T."/>
            <person name="Richardson P."/>
        </authorList>
    </citation>
    <scope>NUCLEOTIDE SEQUENCE</scope>
    <source>
        <strain evidence="3">12J</strain>
    </source>
</reference>
<dbReference type="InterPro" id="IPR032711">
    <property type="entry name" value="SoxY"/>
</dbReference>
<dbReference type="NCBIfam" id="TIGR04557">
    <property type="entry name" value="fuse_rel_SoxYZ"/>
    <property type="match status" value="1"/>
</dbReference>
<dbReference type="EMBL" id="CP001068">
    <property type="protein sequence ID" value="ACD27631.1"/>
    <property type="molecule type" value="Genomic_DNA"/>
</dbReference>
<dbReference type="InterPro" id="IPR038162">
    <property type="entry name" value="SoxY_sf"/>
</dbReference>
<dbReference type="Pfam" id="PF13501">
    <property type="entry name" value="SoxY"/>
    <property type="match status" value="1"/>
</dbReference>
<dbReference type="Gene3D" id="2.60.40.2470">
    <property type="entry name" value="SoxY domain"/>
    <property type="match status" value="1"/>
</dbReference>
<feature type="domain" description="Sulphur oxidation protein SoxZ" evidence="1">
    <location>
        <begin position="221"/>
        <end position="300"/>
    </location>
</feature>
<dbReference type="Pfam" id="PF08770">
    <property type="entry name" value="SoxZ"/>
    <property type="match status" value="1"/>
</dbReference>
<proteinExistence type="predicted"/>
<dbReference type="InterPro" id="IPR014756">
    <property type="entry name" value="Ig_E-set"/>
</dbReference>
<dbReference type="Gene3D" id="2.60.40.10">
    <property type="entry name" value="Immunoglobulins"/>
    <property type="match status" value="1"/>
</dbReference>
<dbReference type="InterPro" id="IPR013783">
    <property type="entry name" value="Ig-like_fold"/>
</dbReference>
<gene>
    <name evidence="3" type="ordered locus">Rpic_2499</name>
</gene>
<sequence length="302" mass="33014">MEQQVLQSSTPHHLNTRWTLVRTYRLHGMTFATWTFHLNLPRHTMRTASLHAAAAALAVAYLSGPARADTNVDPAGSPLWPTIQQEVFGAARTTFDSRIRITGPAFAEDAMQVPIAFDASALGKVERIVVAVDRNPIRKVLEFAPMHVRPALSFRFKLQEASAVRVAARTPDGVWHVGTLQVDATGGGCTLPGATRQNATWSTTLNQVESRVFPGFNGAGSRIRLRVMHPMDTGLVAGIPSFHIEQLNLLDARRQPMLELALYEPVAENPIFSFDLDGPVGRGISVAGVDNNGNRIRAQVTR</sequence>
<evidence type="ECO:0000259" key="1">
    <source>
        <dbReference type="Pfam" id="PF08770"/>
    </source>
</evidence>
<organism evidence="3">
    <name type="scientific">Ralstonia pickettii (strain 12J)</name>
    <dbReference type="NCBI Taxonomy" id="402626"/>
    <lineage>
        <taxon>Bacteria</taxon>
        <taxon>Pseudomonadati</taxon>
        <taxon>Pseudomonadota</taxon>
        <taxon>Betaproteobacteria</taxon>
        <taxon>Burkholderiales</taxon>
        <taxon>Burkholderiaceae</taxon>
        <taxon>Ralstonia</taxon>
    </lineage>
</organism>
<evidence type="ECO:0000313" key="3">
    <source>
        <dbReference type="EMBL" id="ACD27631.1"/>
    </source>
</evidence>
<dbReference type="InterPro" id="IPR014880">
    <property type="entry name" value="SoxZ_dom"/>
</dbReference>
<dbReference type="InterPro" id="IPR030831">
    <property type="entry name" value="Fuse-rel_SoxYZ"/>
</dbReference>
<dbReference type="HOGENOM" id="CLU_092713_0_0_4"/>